<evidence type="ECO:0000313" key="2">
    <source>
        <dbReference type="EMBL" id="KAF1696467.1"/>
    </source>
</evidence>
<feature type="domain" description="N-acetylmuramidase" evidence="1">
    <location>
        <begin position="24"/>
        <end position="195"/>
    </location>
</feature>
<protein>
    <recommendedName>
        <fullName evidence="1">N-acetylmuramidase domain-containing protein</fullName>
    </recommendedName>
</protein>
<comment type="caution">
    <text evidence="2">The sequence shown here is derived from an EMBL/GenBank/DDBJ whole genome shotgun (WGS) entry which is preliminary data.</text>
</comment>
<dbReference type="CDD" id="cd02619">
    <property type="entry name" value="Peptidase_C1"/>
    <property type="match status" value="1"/>
</dbReference>
<dbReference type="Pfam" id="PF11860">
    <property type="entry name" value="Muramidase"/>
    <property type="match status" value="1"/>
</dbReference>
<dbReference type="Gene3D" id="3.90.70.10">
    <property type="entry name" value="Cysteine proteinases"/>
    <property type="match status" value="1"/>
</dbReference>
<keyword evidence="3" id="KW-1185">Reference proteome</keyword>
<evidence type="ECO:0000259" key="1">
    <source>
        <dbReference type="Pfam" id="PF11860"/>
    </source>
</evidence>
<dbReference type="SUPFAM" id="SSF53474">
    <property type="entry name" value="alpha/beta-Hydrolases"/>
    <property type="match status" value="1"/>
</dbReference>
<name>A0ABQ6Z9Y5_9GAMM</name>
<dbReference type="InterPro" id="IPR038765">
    <property type="entry name" value="Papain-like_cys_pep_sf"/>
</dbReference>
<organism evidence="2 3">
    <name type="scientific">Pseudoxanthomonas daejeonensis</name>
    <dbReference type="NCBI Taxonomy" id="266062"/>
    <lineage>
        <taxon>Bacteria</taxon>
        <taxon>Pseudomonadati</taxon>
        <taxon>Pseudomonadota</taxon>
        <taxon>Gammaproteobacteria</taxon>
        <taxon>Lysobacterales</taxon>
        <taxon>Lysobacteraceae</taxon>
        <taxon>Pseudoxanthomonas</taxon>
    </lineage>
</organism>
<evidence type="ECO:0000313" key="3">
    <source>
        <dbReference type="Proteomes" id="UP000788419"/>
    </source>
</evidence>
<dbReference type="Proteomes" id="UP000788419">
    <property type="component" value="Unassembled WGS sequence"/>
</dbReference>
<dbReference type="SUPFAM" id="SSF54001">
    <property type="entry name" value="Cysteine proteinases"/>
    <property type="match status" value="1"/>
</dbReference>
<gene>
    <name evidence="2" type="ORF">CSC65_04435</name>
</gene>
<reference evidence="2 3" key="1">
    <citation type="submission" date="2017-10" db="EMBL/GenBank/DDBJ databases">
        <title>Whole genome sequencing of members of genus Pseudoxanthomonas.</title>
        <authorList>
            <person name="Kumar S."/>
            <person name="Bansal K."/>
            <person name="Kaur A."/>
            <person name="Patil P."/>
            <person name="Sharma S."/>
            <person name="Patil P.B."/>
        </authorList>
    </citation>
    <scope>NUCLEOTIDE SEQUENCE [LARGE SCALE GENOMIC DNA]</scope>
    <source>
        <strain evidence="2 3">DSM 17801</strain>
    </source>
</reference>
<sequence length="887" mass="97453">MDTDIKRSVSDAMWKQLAARLQVELPALKAIAEVESSGSGFLPAPDRRPKILFEGHIFHRLTAGRYSASHPNISYPKWDRRQYSGSLAGEWKRLDKAAALDPAAAMQSASWGAFQIMGFNYALCGFDSVGRFVECNAGGADGQLEAFASLLARPGSPLIVPLRRKDWAKFASLYNGPGYRQNRYDEKMAAAYARHAAAPVRGGRRAGAGAAKKASPRSLVAPGRPEMAPLEMLELTAVGTARKRTSRVFNVRPDSVDLRDWEYQPPVSSAPQDVRYPPDVRPMLDQGMTSACTGYSLAVVIEYLLVRAGRHVESMSPFMLYSMARRYDEWAENDDGGPEADSGSSLRGALKGWLRHGASSARLWPKMDMPVPKQAASEDWWTDAIKRPLGAYYRLDPRSLRDMHVAIDQVGALYASAFTHGGWEELLLDQPVPRPEDPADLPVIKRKTGSPDGGHAFAIVGYTRDGFIVHNSWGNVWGKSGLAVLRYSDWLENAMDCWVAQLGVVTAEHEAIADATSLRIDTSGKGVVSSNPILAAHELSPFIINMENNGKLSQRGQFRTQESDVDALLRIHLKEACRKWGMRANQAVDIAIYAHGGLNNEDAAAQSAKLWVPKLYDEKIFPVFLMWETGAIKTVTNMIEDKIAPDEARASGAWQKVKDNWKEWWNQRVEGIARPLGRPLWSEMKENAARISSNPGSGVRMLFNLYKAKGKEYGLPKIRLHLIGHSAGGILHSHLGAAAIQAGFDLRSVSLIAPAVRVDEFDRTLGKAVLKTGTKLLVAHLTDAAERADPTCKPYGHSLLYLVSRSFEDKKETPILGLERDLVPARATLPWGAQMMAVASPHSDIARLPSATAIDGSSSRSTEATTHGSLDDDKALQRLVFDLIHKA</sequence>
<dbReference type="InterPro" id="IPR024408">
    <property type="entry name" value="Muramidase"/>
</dbReference>
<accession>A0ABQ6Z9Y5</accession>
<dbReference type="EMBL" id="PDWN01000003">
    <property type="protein sequence ID" value="KAF1696467.1"/>
    <property type="molecule type" value="Genomic_DNA"/>
</dbReference>
<dbReference type="RefSeq" id="WP_162408808.1">
    <property type="nucleotide sequence ID" value="NZ_PDWN01000003.1"/>
</dbReference>
<dbReference type="InterPro" id="IPR029058">
    <property type="entry name" value="AB_hydrolase_fold"/>
</dbReference>
<proteinExistence type="predicted"/>